<dbReference type="SUPFAM" id="SSF50494">
    <property type="entry name" value="Trypsin-like serine proteases"/>
    <property type="match status" value="1"/>
</dbReference>
<evidence type="ECO:0000259" key="5">
    <source>
        <dbReference type="PROSITE" id="PS50240"/>
    </source>
</evidence>
<keyword evidence="3" id="KW-1133">Transmembrane helix</keyword>
<feature type="domain" description="Peptidase S1" evidence="5">
    <location>
        <begin position="33"/>
        <end position="250"/>
    </location>
</feature>
<keyword evidence="3" id="KW-0812">Transmembrane</keyword>
<sequence length="309" mass="34381">MENRLCYMLMMMLSKCIFTVLACCGVAPLNSRIAGGDNALGLHWDKAHICGGSLISNSNIRPPNILSSTYNWTFYLGRQNQYMSLMNPNEYDLFLNNDINNDIALIQLTEPVTFTEYISPIYLASCDSTFYTGTSCWSTGWGNTRFGESLQFPWTLQEVKIKVVENKMCNCQFKTFTLGLINITSAMICAGEAEAGACHGDSGGTLQCKQGSVWVLAGVTSFGLPCATGSAPDVYAQVSEFHSWILENINRSEVGFVTVSSDDTNECYECNGEEKVEGKFYVALSLIGLQNLLHIIYLLFIFYLLFFYL</sequence>
<dbReference type="Proteomes" id="UP000314983">
    <property type="component" value="Chromosome 14"/>
</dbReference>
<dbReference type="Pfam" id="PF00089">
    <property type="entry name" value="Trypsin"/>
    <property type="match status" value="1"/>
</dbReference>
<evidence type="ECO:0000313" key="6">
    <source>
        <dbReference type="Ensembl" id="ENSEEEP00000061592.1"/>
    </source>
</evidence>
<dbReference type="GO" id="GO:0006508">
    <property type="term" value="P:proteolysis"/>
    <property type="evidence" value="ECO:0007669"/>
    <property type="project" value="InterPro"/>
</dbReference>
<dbReference type="Gene3D" id="2.40.10.10">
    <property type="entry name" value="Trypsin-like serine proteases"/>
    <property type="match status" value="1"/>
</dbReference>
<reference evidence="6" key="3">
    <citation type="submission" date="2025-09" db="UniProtKB">
        <authorList>
            <consortium name="Ensembl"/>
        </authorList>
    </citation>
    <scope>IDENTIFICATION</scope>
</reference>
<keyword evidence="3" id="KW-0472">Membrane</keyword>
<dbReference type="SMART" id="SM00020">
    <property type="entry name" value="Tryp_SPc"/>
    <property type="match status" value="1"/>
</dbReference>
<name>A0AAY5EXZ3_ELEEL</name>
<evidence type="ECO:0000256" key="3">
    <source>
        <dbReference type="SAM" id="Phobius"/>
    </source>
</evidence>
<evidence type="ECO:0000256" key="4">
    <source>
        <dbReference type="SAM" id="SignalP"/>
    </source>
</evidence>
<reference evidence="6 7" key="1">
    <citation type="submission" date="2020-05" db="EMBL/GenBank/DDBJ databases">
        <title>Electrophorus electricus (electric eel) genome, fEleEle1, primary haplotype.</title>
        <authorList>
            <person name="Myers G."/>
            <person name="Meyer A."/>
            <person name="Fedrigo O."/>
            <person name="Formenti G."/>
            <person name="Rhie A."/>
            <person name="Tracey A."/>
            <person name="Sims Y."/>
            <person name="Jarvis E.D."/>
        </authorList>
    </citation>
    <scope>NUCLEOTIDE SEQUENCE [LARGE SCALE GENOMIC DNA]</scope>
</reference>
<dbReference type="PANTHER" id="PTHR24253:SF127">
    <property type="entry name" value="SERINE PROTEASE 27-LIKE"/>
    <property type="match status" value="1"/>
</dbReference>
<dbReference type="InterPro" id="IPR009003">
    <property type="entry name" value="Peptidase_S1_PA"/>
</dbReference>
<dbReference type="PRINTS" id="PR00722">
    <property type="entry name" value="CHYMOTRYPSIN"/>
</dbReference>
<keyword evidence="7" id="KW-1185">Reference proteome</keyword>
<dbReference type="Ensembl" id="ENSEEET00000063687.1">
    <property type="protein sequence ID" value="ENSEEEP00000061592.1"/>
    <property type="gene ID" value="ENSEEEG00000028463.1"/>
</dbReference>
<comment type="similarity">
    <text evidence="2">Belongs to the peptidase S1 family. CLIP subfamily.</text>
</comment>
<dbReference type="PROSITE" id="PS50240">
    <property type="entry name" value="TRYPSIN_DOM"/>
    <property type="match status" value="1"/>
</dbReference>
<dbReference type="GeneTree" id="ENSGT00940000163009"/>
<dbReference type="InterPro" id="IPR001314">
    <property type="entry name" value="Peptidase_S1A"/>
</dbReference>
<organism evidence="6 7">
    <name type="scientific">Electrophorus electricus</name>
    <name type="common">Electric eel</name>
    <name type="synonym">Gymnotus electricus</name>
    <dbReference type="NCBI Taxonomy" id="8005"/>
    <lineage>
        <taxon>Eukaryota</taxon>
        <taxon>Metazoa</taxon>
        <taxon>Chordata</taxon>
        <taxon>Craniata</taxon>
        <taxon>Vertebrata</taxon>
        <taxon>Euteleostomi</taxon>
        <taxon>Actinopterygii</taxon>
        <taxon>Neopterygii</taxon>
        <taxon>Teleostei</taxon>
        <taxon>Ostariophysi</taxon>
        <taxon>Gymnotiformes</taxon>
        <taxon>Gymnotoidei</taxon>
        <taxon>Gymnotidae</taxon>
        <taxon>Electrophorus</taxon>
    </lineage>
</organism>
<dbReference type="AlphaFoldDB" id="A0AAY5EXZ3"/>
<evidence type="ECO:0000313" key="7">
    <source>
        <dbReference type="Proteomes" id="UP000314983"/>
    </source>
</evidence>
<protein>
    <recommendedName>
        <fullName evidence="5">Peptidase S1 domain-containing protein</fullName>
    </recommendedName>
</protein>
<keyword evidence="1" id="KW-1015">Disulfide bond</keyword>
<evidence type="ECO:0000256" key="2">
    <source>
        <dbReference type="ARBA" id="ARBA00024195"/>
    </source>
</evidence>
<proteinExistence type="inferred from homology"/>
<dbReference type="InterPro" id="IPR043504">
    <property type="entry name" value="Peptidase_S1_PA_chymotrypsin"/>
</dbReference>
<dbReference type="PANTHER" id="PTHR24253">
    <property type="entry name" value="TRANSMEMBRANE PROTEASE SERINE"/>
    <property type="match status" value="1"/>
</dbReference>
<feature type="chain" id="PRO_5044276156" description="Peptidase S1 domain-containing protein" evidence="4">
    <location>
        <begin position="23"/>
        <end position="309"/>
    </location>
</feature>
<feature type="signal peptide" evidence="4">
    <location>
        <begin position="1"/>
        <end position="22"/>
    </location>
</feature>
<evidence type="ECO:0000256" key="1">
    <source>
        <dbReference type="ARBA" id="ARBA00023157"/>
    </source>
</evidence>
<keyword evidence="4" id="KW-0732">Signal</keyword>
<reference evidence="6" key="2">
    <citation type="submission" date="2025-08" db="UniProtKB">
        <authorList>
            <consortium name="Ensembl"/>
        </authorList>
    </citation>
    <scope>IDENTIFICATION</scope>
</reference>
<dbReference type="InterPro" id="IPR001254">
    <property type="entry name" value="Trypsin_dom"/>
</dbReference>
<dbReference type="FunFam" id="2.40.10.10:FF:000002">
    <property type="entry name" value="Transmembrane protease serine"/>
    <property type="match status" value="1"/>
</dbReference>
<dbReference type="CDD" id="cd00190">
    <property type="entry name" value="Tryp_SPc"/>
    <property type="match status" value="1"/>
</dbReference>
<accession>A0AAY5EXZ3</accession>
<dbReference type="GO" id="GO:0004252">
    <property type="term" value="F:serine-type endopeptidase activity"/>
    <property type="evidence" value="ECO:0007669"/>
    <property type="project" value="InterPro"/>
</dbReference>
<feature type="transmembrane region" description="Helical" evidence="3">
    <location>
        <begin position="280"/>
        <end position="308"/>
    </location>
</feature>